<evidence type="ECO:0000313" key="1">
    <source>
        <dbReference type="EMBL" id="MCB6183087.1"/>
    </source>
</evidence>
<dbReference type="RefSeq" id="WP_227179483.1">
    <property type="nucleotide sequence ID" value="NZ_JAJBZT010000002.1"/>
</dbReference>
<sequence>MKEPWIERLGGIWPNGAETKDELVIEKYDPVYDTFTLVWQRATDGFFAQYMVKGNSDPQWELPFWGNIADQGIFGTQEEALSHILAIANDYHGNAPKA</sequence>
<evidence type="ECO:0000313" key="2">
    <source>
        <dbReference type="Proteomes" id="UP001165395"/>
    </source>
</evidence>
<keyword evidence="2" id="KW-1185">Reference proteome</keyword>
<comment type="caution">
    <text evidence="1">The sequence shown here is derived from an EMBL/GenBank/DDBJ whole genome shotgun (WGS) entry which is preliminary data.</text>
</comment>
<protein>
    <submittedName>
        <fullName evidence="1">Uncharacterized protein</fullName>
    </submittedName>
</protein>
<name>A0ABS8D4N9_9NEIS</name>
<organism evidence="1 2">
    <name type="scientific">Leeia speluncae</name>
    <dbReference type="NCBI Taxonomy" id="2884804"/>
    <lineage>
        <taxon>Bacteria</taxon>
        <taxon>Pseudomonadati</taxon>
        <taxon>Pseudomonadota</taxon>
        <taxon>Betaproteobacteria</taxon>
        <taxon>Neisseriales</taxon>
        <taxon>Leeiaceae</taxon>
        <taxon>Leeia</taxon>
    </lineage>
</organism>
<accession>A0ABS8D4N9</accession>
<gene>
    <name evidence="1" type="ORF">LIN78_05930</name>
</gene>
<dbReference type="Proteomes" id="UP001165395">
    <property type="component" value="Unassembled WGS sequence"/>
</dbReference>
<reference evidence="1" key="1">
    <citation type="submission" date="2021-10" db="EMBL/GenBank/DDBJ databases">
        <title>The complete genome sequence of Leeia sp. TBRC 13508.</title>
        <authorList>
            <person name="Charoenyingcharoen P."/>
            <person name="Yukphan P."/>
        </authorList>
    </citation>
    <scope>NUCLEOTIDE SEQUENCE</scope>
    <source>
        <strain evidence="1">TBRC 13508</strain>
    </source>
</reference>
<proteinExistence type="predicted"/>
<dbReference type="EMBL" id="JAJBZT010000002">
    <property type="protein sequence ID" value="MCB6183087.1"/>
    <property type="molecule type" value="Genomic_DNA"/>
</dbReference>